<evidence type="ECO:0000313" key="6">
    <source>
        <dbReference type="Proteomes" id="UP000688947"/>
    </source>
</evidence>
<dbReference type="OrthoDB" id="153074at2759"/>
<keyword evidence="4" id="KW-0560">Oxidoreductase</keyword>
<evidence type="ECO:0000313" key="5">
    <source>
        <dbReference type="EMBL" id="KAG6953851.1"/>
    </source>
</evidence>
<protein>
    <recommendedName>
        <fullName evidence="7">NAD(P)-binding domain</fullName>
    </recommendedName>
</protein>
<sequence>MAAKKQRERRFVLLSCIVKLQSVAGHHILEIVFQSWKRVVDCRRIRERQRRREQLQSAEIYHSQRLKSSFFFYWQTYALAWQDAAKPIARRHYRQMVLPTRIVADTHGESESEDEVRRPTSPVMKRLRQKKANRTRSAEKVGEESDMVTLSDAVEISMDTRDSLQQAEELQIFIQTVDLSNSADYTKKLDALLVQLTTARHYETVFLVHNAGALGSLGFAQECPSPSEMARHFELNVTSVMWLNKRFLDVFGASRSEMTKLSASDDTTKLVFFHVSSRSAIAPYPTLSQYCTAKAAREMHFRVLAAEQERCHKARVFSYSPGAMDTEMQQTMRESPLMAPELTKWFVKMKEKGTLVPTQQSSHRGVVVAVSGDFESGKHVTFDDLKNVV</sequence>
<keyword evidence="3" id="KW-0521">NADP</keyword>
<dbReference type="EMBL" id="JAENGZ010000794">
    <property type="protein sequence ID" value="KAG6953851.1"/>
    <property type="molecule type" value="Genomic_DNA"/>
</dbReference>
<name>A0A8T1U4K6_9STRA</name>
<keyword evidence="2" id="KW-0963">Cytoplasm</keyword>
<evidence type="ECO:0000256" key="1">
    <source>
        <dbReference type="ARBA" id="ARBA00004496"/>
    </source>
</evidence>
<evidence type="ECO:0000256" key="4">
    <source>
        <dbReference type="ARBA" id="ARBA00023002"/>
    </source>
</evidence>
<dbReference type="VEuPathDB" id="FungiDB:PC110_g14465"/>
<evidence type="ECO:0000256" key="3">
    <source>
        <dbReference type="ARBA" id="ARBA00022857"/>
    </source>
</evidence>
<reference evidence="5" key="1">
    <citation type="submission" date="2021-01" db="EMBL/GenBank/DDBJ databases">
        <title>Phytophthora aleatoria, a newly-described species from Pinus radiata is distinct from Phytophthora cactorum isolates based on comparative genomics.</title>
        <authorList>
            <person name="Mcdougal R."/>
            <person name="Panda P."/>
            <person name="Williams N."/>
            <person name="Studholme D.J."/>
        </authorList>
    </citation>
    <scope>NUCLEOTIDE SEQUENCE</scope>
    <source>
        <strain evidence="5">NZFS 3830</strain>
    </source>
</reference>
<comment type="subcellular location">
    <subcellularLocation>
        <location evidence="1">Cytoplasm</location>
    </subcellularLocation>
</comment>
<evidence type="ECO:0000256" key="2">
    <source>
        <dbReference type="ARBA" id="ARBA00022490"/>
    </source>
</evidence>
<gene>
    <name evidence="5" type="ORF">JG687_00012160</name>
</gene>
<dbReference type="AlphaFoldDB" id="A0A8T1U4K6"/>
<dbReference type="InterPro" id="IPR002347">
    <property type="entry name" value="SDR_fam"/>
</dbReference>
<dbReference type="GO" id="GO:0004757">
    <property type="term" value="F:sepiapterin reductase (NADP+) activity"/>
    <property type="evidence" value="ECO:0007669"/>
    <property type="project" value="TreeGrafter"/>
</dbReference>
<accession>A0A8T1U4K6</accession>
<organism evidence="5 6">
    <name type="scientific">Phytophthora cactorum</name>
    <dbReference type="NCBI Taxonomy" id="29920"/>
    <lineage>
        <taxon>Eukaryota</taxon>
        <taxon>Sar</taxon>
        <taxon>Stramenopiles</taxon>
        <taxon>Oomycota</taxon>
        <taxon>Peronosporomycetes</taxon>
        <taxon>Peronosporales</taxon>
        <taxon>Peronosporaceae</taxon>
        <taxon>Phytophthora</taxon>
    </lineage>
</organism>
<evidence type="ECO:0008006" key="7">
    <source>
        <dbReference type="Google" id="ProtNLM"/>
    </source>
</evidence>
<dbReference type="GO" id="GO:0005737">
    <property type="term" value="C:cytoplasm"/>
    <property type="evidence" value="ECO:0007669"/>
    <property type="project" value="UniProtKB-SubCell"/>
</dbReference>
<dbReference type="Pfam" id="PF00106">
    <property type="entry name" value="adh_short"/>
    <property type="match status" value="1"/>
</dbReference>
<dbReference type="GO" id="GO:0006729">
    <property type="term" value="P:tetrahydrobiopterin biosynthetic process"/>
    <property type="evidence" value="ECO:0007669"/>
    <property type="project" value="TreeGrafter"/>
</dbReference>
<dbReference type="InterPro" id="IPR051721">
    <property type="entry name" value="Biopterin_syn/organic_redct"/>
</dbReference>
<comment type="caution">
    <text evidence="5">The sequence shown here is derived from an EMBL/GenBank/DDBJ whole genome shotgun (WGS) entry which is preliminary data.</text>
</comment>
<proteinExistence type="predicted"/>
<dbReference type="Proteomes" id="UP000688947">
    <property type="component" value="Unassembled WGS sequence"/>
</dbReference>
<dbReference type="PANTHER" id="PTHR44085">
    <property type="entry name" value="SEPIAPTERIN REDUCTASE"/>
    <property type="match status" value="1"/>
</dbReference>
<dbReference type="PANTHER" id="PTHR44085:SF2">
    <property type="entry name" value="SEPIAPTERIN REDUCTASE"/>
    <property type="match status" value="1"/>
</dbReference>